<gene>
    <name evidence="2" type="ORF">HMPREF9440_01764</name>
</gene>
<proteinExistence type="predicted"/>
<dbReference type="HOGENOM" id="CLU_3104648_0_0_4"/>
<organism evidence="2 3">
    <name type="scientific">Sutterella parvirubra YIT 11816</name>
    <dbReference type="NCBI Taxonomy" id="762967"/>
    <lineage>
        <taxon>Bacteria</taxon>
        <taxon>Pseudomonadati</taxon>
        <taxon>Pseudomonadota</taxon>
        <taxon>Betaproteobacteria</taxon>
        <taxon>Burkholderiales</taxon>
        <taxon>Sutterellaceae</taxon>
        <taxon>Sutterella</taxon>
    </lineage>
</organism>
<reference evidence="2 3" key="1">
    <citation type="submission" date="2011-11" db="EMBL/GenBank/DDBJ databases">
        <authorList>
            <person name="Weinstock G."/>
            <person name="Sodergren E."/>
            <person name="Clifton S."/>
            <person name="Fulton L."/>
            <person name="Fulton B."/>
            <person name="Courtney L."/>
            <person name="Fronick C."/>
            <person name="Harrison M."/>
            <person name="Strong C."/>
            <person name="Farmer C."/>
            <person name="Delahaunty K."/>
            <person name="Markovic C."/>
            <person name="Hall O."/>
            <person name="Minx P."/>
            <person name="Tomlinson C."/>
            <person name="Mitreva M."/>
            <person name="Hou S."/>
            <person name="Chen J."/>
            <person name="Wollam A."/>
            <person name="Pepin K.H."/>
            <person name="Johnson M."/>
            <person name="Bhonagiri V."/>
            <person name="Zhang X."/>
            <person name="Suruliraj S."/>
            <person name="Warren W."/>
            <person name="Chinwalla A."/>
            <person name="Mardis E.R."/>
            <person name="Wilson R.K."/>
        </authorList>
    </citation>
    <scope>NUCLEOTIDE SEQUENCE [LARGE SCALE GENOMIC DNA]</scope>
    <source>
        <strain evidence="2 3">YIT 11816</strain>
    </source>
</reference>
<evidence type="ECO:0000313" key="2">
    <source>
        <dbReference type="EMBL" id="EHY30871.1"/>
    </source>
</evidence>
<evidence type="ECO:0000313" key="3">
    <source>
        <dbReference type="Proteomes" id="UP000004956"/>
    </source>
</evidence>
<feature type="region of interest" description="Disordered" evidence="1">
    <location>
        <begin position="25"/>
        <end position="51"/>
    </location>
</feature>
<name>H3KG85_9BURK</name>
<dbReference type="AlphaFoldDB" id="H3KG85"/>
<comment type="caution">
    <text evidence="2">The sequence shown here is derived from an EMBL/GenBank/DDBJ whole genome shotgun (WGS) entry which is preliminary data.</text>
</comment>
<feature type="compositionally biased region" description="Low complexity" evidence="1">
    <location>
        <begin position="28"/>
        <end position="41"/>
    </location>
</feature>
<accession>H3KG85</accession>
<evidence type="ECO:0000256" key="1">
    <source>
        <dbReference type="SAM" id="MobiDB-lite"/>
    </source>
</evidence>
<dbReference type="Proteomes" id="UP000004956">
    <property type="component" value="Unassembled WGS sequence"/>
</dbReference>
<keyword evidence="3" id="KW-1185">Reference proteome</keyword>
<sequence length="51" mass="5048">MNRPNTMPICAKHFEVLRPACATGLGCSSSSSTTSSTSGTSVPGAGTLDGC</sequence>
<dbReference type="STRING" id="762967.HMPREF9440_01764"/>
<protein>
    <submittedName>
        <fullName evidence="2">Uncharacterized protein</fullName>
    </submittedName>
</protein>
<dbReference type="EMBL" id="AFBQ01000263">
    <property type="protein sequence ID" value="EHY30871.1"/>
    <property type="molecule type" value="Genomic_DNA"/>
</dbReference>